<dbReference type="PANTHER" id="PTHR43197">
    <property type="entry name" value="UTP--GLUCOSE-1-PHOSPHATE URIDYLYLTRANSFERASE"/>
    <property type="match status" value="1"/>
</dbReference>
<dbReference type="InterPro" id="IPR005771">
    <property type="entry name" value="GalU_uridylyltTrfase_bac/arc"/>
</dbReference>
<evidence type="ECO:0000256" key="1">
    <source>
        <dbReference type="ARBA" id="ARBA00006890"/>
    </source>
</evidence>
<gene>
    <name evidence="9" type="ORF">CDV28_10341</name>
</gene>
<dbReference type="PANTHER" id="PTHR43197:SF1">
    <property type="entry name" value="UTP--GLUCOSE-1-PHOSPHATE URIDYLYLTRANSFERASE"/>
    <property type="match status" value="1"/>
</dbReference>
<organism evidence="9 10">
    <name type="scientific">Candidatus Electronema aureum</name>
    <dbReference type="NCBI Taxonomy" id="2005002"/>
    <lineage>
        <taxon>Bacteria</taxon>
        <taxon>Pseudomonadati</taxon>
        <taxon>Thermodesulfobacteriota</taxon>
        <taxon>Desulfobulbia</taxon>
        <taxon>Desulfobulbales</taxon>
        <taxon>Desulfobulbaceae</taxon>
        <taxon>Candidatus Electronema</taxon>
    </lineage>
</organism>
<dbReference type="Proteomes" id="UP000316238">
    <property type="component" value="Unassembled WGS sequence"/>
</dbReference>
<protein>
    <recommendedName>
        <fullName evidence="3 7">UTP--glucose-1-phosphate uridylyltransferase</fullName>
        <ecNumber evidence="2 7">2.7.7.9</ecNumber>
    </recommendedName>
    <alternativeName>
        <fullName evidence="7">UDP-glucose pyrophosphorylase</fullName>
    </alternativeName>
</protein>
<dbReference type="InterPro" id="IPR029044">
    <property type="entry name" value="Nucleotide-diphossugar_trans"/>
</dbReference>
<evidence type="ECO:0000259" key="8">
    <source>
        <dbReference type="Pfam" id="PF00483"/>
    </source>
</evidence>
<evidence type="ECO:0000256" key="2">
    <source>
        <dbReference type="ARBA" id="ARBA00012415"/>
    </source>
</evidence>
<accession>A0A521G452</accession>
<name>A0A521G452_9BACT</name>
<dbReference type="EMBL" id="NQJD01000003">
    <property type="protein sequence ID" value="TAA75802.1"/>
    <property type="molecule type" value="Genomic_DNA"/>
</dbReference>
<evidence type="ECO:0000256" key="5">
    <source>
        <dbReference type="ARBA" id="ARBA00022695"/>
    </source>
</evidence>
<keyword evidence="5 7" id="KW-0548">Nucleotidyltransferase</keyword>
<evidence type="ECO:0000256" key="3">
    <source>
        <dbReference type="ARBA" id="ARBA00019048"/>
    </source>
</evidence>
<sequence length="297" mass="33133">MKKIRKAVIPVAGLGTRFLPATKSIPKEMLTIVDRPTIQYIVEEVVASGIEEVILITSDGKSAIENHFDYNFELDTILKEKNKDELREELARTSSLIEIVSVRQKKPLGLGHAIWMARNVIGDEPFLVLLGDDLVRSEKPCCRQMLDLYEQVGESIVAIQRVPMEQTCQYGIVEGEALDIERTFKVSRMVEKPAPGTSDSDMAIIGRYLLMPEIFEILGTTTPGHGGEIQLTDALQALSRQRGMYAYEFTGRRYDAGDKLGYLKAIVDVAMSHPTLGEPFRQHLADICPSGCKTHQP</sequence>
<dbReference type="Gene3D" id="3.90.550.10">
    <property type="entry name" value="Spore Coat Polysaccharide Biosynthesis Protein SpsA, Chain A"/>
    <property type="match status" value="1"/>
</dbReference>
<proteinExistence type="inferred from homology"/>
<comment type="similarity">
    <text evidence="1 7">Belongs to the UDPGP type 2 family.</text>
</comment>
<dbReference type="NCBIfam" id="TIGR01099">
    <property type="entry name" value="galU"/>
    <property type="match status" value="1"/>
</dbReference>
<evidence type="ECO:0000313" key="9">
    <source>
        <dbReference type="EMBL" id="TAA75802.1"/>
    </source>
</evidence>
<dbReference type="EC" id="2.7.7.9" evidence="2 7"/>
<reference evidence="9" key="1">
    <citation type="submission" date="2017-07" db="EMBL/GenBank/DDBJ databases">
        <title>The cable genome - Insights into the physiology and evolution of filamentous bacteria capable of sulfide oxidation via long distance electron transfer.</title>
        <authorList>
            <person name="Thorup C."/>
            <person name="Bjerg J.T."/>
            <person name="Schreiber L."/>
            <person name="Nielsen L.P."/>
            <person name="Kjeldsen K.U."/>
            <person name="Boesen T."/>
            <person name="Boggild A."/>
            <person name="Meysman F."/>
            <person name="Geelhoed J."/>
            <person name="Schramm A."/>
        </authorList>
    </citation>
    <scope>NUCLEOTIDE SEQUENCE [LARGE SCALE GENOMIC DNA]</scope>
    <source>
        <strain evidence="9">GS</strain>
    </source>
</reference>
<dbReference type="InterPro" id="IPR005835">
    <property type="entry name" value="NTP_transferase_dom"/>
</dbReference>
<dbReference type="CDD" id="cd02541">
    <property type="entry name" value="UGPase_prokaryotic"/>
    <property type="match status" value="1"/>
</dbReference>
<dbReference type="GO" id="GO:0003983">
    <property type="term" value="F:UTP:glucose-1-phosphate uridylyltransferase activity"/>
    <property type="evidence" value="ECO:0007669"/>
    <property type="project" value="UniProtKB-EC"/>
</dbReference>
<dbReference type="GO" id="GO:0006011">
    <property type="term" value="P:UDP-alpha-D-glucose metabolic process"/>
    <property type="evidence" value="ECO:0007669"/>
    <property type="project" value="InterPro"/>
</dbReference>
<comment type="catalytic activity">
    <reaction evidence="6 7">
        <text>alpha-D-glucose 1-phosphate + UTP + H(+) = UDP-alpha-D-glucose + diphosphate</text>
        <dbReference type="Rhea" id="RHEA:19889"/>
        <dbReference type="ChEBI" id="CHEBI:15378"/>
        <dbReference type="ChEBI" id="CHEBI:33019"/>
        <dbReference type="ChEBI" id="CHEBI:46398"/>
        <dbReference type="ChEBI" id="CHEBI:58601"/>
        <dbReference type="ChEBI" id="CHEBI:58885"/>
        <dbReference type="EC" id="2.7.7.9"/>
    </reaction>
</comment>
<evidence type="ECO:0000256" key="7">
    <source>
        <dbReference type="RuleBase" id="RU361259"/>
    </source>
</evidence>
<keyword evidence="4 7" id="KW-0808">Transferase</keyword>
<evidence type="ECO:0000256" key="4">
    <source>
        <dbReference type="ARBA" id="ARBA00022679"/>
    </source>
</evidence>
<evidence type="ECO:0000256" key="6">
    <source>
        <dbReference type="ARBA" id="ARBA00048128"/>
    </source>
</evidence>
<keyword evidence="10" id="KW-1185">Reference proteome</keyword>
<dbReference type="SUPFAM" id="SSF53448">
    <property type="entry name" value="Nucleotide-diphospho-sugar transferases"/>
    <property type="match status" value="1"/>
</dbReference>
<feature type="domain" description="Nucleotidyl transferase" evidence="8">
    <location>
        <begin position="6"/>
        <end position="269"/>
    </location>
</feature>
<dbReference type="Pfam" id="PF00483">
    <property type="entry name" value="NTP_transferase"/>
    <property type="match status" value="1"/>
</dbReference>
<dbReference type="AlphaFoldDB" id="A0A521G452"/>
<comment type="caution">
    <text evidence="9">The sequence shown here is derived from an EMBL/GenBank/DDBJ whole genome shotgun (WGS) entry which is preliminary data.</text>
</comment>
<evidence type="ECO:0000313" key="10">
    <source>
        <dbReference type="Proteomes" id="UP000316238"/>
    </source>
</evidence>